<evidence type="ECO:0000256" key="8">
    <source>
        <dbReference type="ARBA" id="ARBA00022967"/>
    </source>
</evidence>
<dbReference type="InterPro" id="IPR036991">
    <property type="entry name" value="Fe_hydrogenase_ssu_sf"/>
</dbReference>
<dbReference type="Pfam" id="PF02906">
    <property type="entry name" value="Fe_hyd_lg_C"/>
    <property type="match status" value="1"/>
</dbReference>
<evidence type="ECO:0000256" key="7">
    <source>
        <dbReference type="ARBA" id="ARBA00022737"/>
    </source>
</evidence>
<dbReference type="NCBIfam" id="NF040763">
    <property type="entry name" value="FeFe_hydrog_A6"/>
    <property type="match status" value="1"/>
</dbReference>
<protein>
    <submittedName>
        <fullName evidence="18">NAD(P)-dependent iron-only hydrogenase catalytic subunit</fullName>
    </submittedName>
</protein>
<dbReference type="InterPro" id="IPR036010">
    <property type="entry name" value="2Fe-2S_ferredoxin-like_sf"/>
</dbReference>
<dbReference type="InterPro" id="IPR009016">
    <property type="entry name" value="Fe_hydrogenase"/>
</dbReference>
<evidence type="ECO:0000256" key="12">
    <source>
        <dbReference type="ARBA" id="ARBA00023136"/>
    </source>
</evidence>
<dbReference type="FunFam" id="3.10.20.740:FF:000004">
    <property type="entry name" value="NADH-quinone oxidoreductase"/>
    <property type="match status" value="1"/>
</dbReference>
<keyword evidence="9" id="KW-0408">Iron</keyword>
<evidence type="ECO:0000259" key="17">
    <source>
        <dbReference type="PROSITE" id="PS51839"/>
    </source>
</evidence>
<dbReference type="FunFam" id="3.30.70.20:FF:000035">
    <property type="entry name" value="Iron hydrogenase 1"/>
    <property type="match status" value="1"/>
</dbReference>
<evidence type="ECO:0000256" key="5">
    <source>
        <dbReference type="ARBA" id="ARBA00022714"/>
    </source>
</evidence>
<feature type="region of interest" description="Disordered" evidence="14">
    <location>
        <begin position="588"/>
        <end position="608"/>
    </location>
</feature>
<dbReference type="RefSeq" id="WP_237671688.1">
    <property type="nucleotide sequence ID" value="NZ_FOBS01000006.1"/>
</dbReference>
<dbReference type="SUPFAM" id="SSF53920">
    <property type="entry name" value="Fe-only hydrogenase"/>
    <property type="match status" value="1"/>
</dbReference>
<dbReference type="Gene3D" id="4.10.260.20">
    <property type="entry name" value="Iron hydrogenase, small subunit"/>
    <property type="match status" value="1"/>
</dbReference>
<evidence type="ECO:0000256" key="10">
    <source>
        <dbReference type="ARBA" id="ARBA00023014"/>
    </source>
</evidence>
<evidence type="ECO:0000259" key="16">
    <source>
        <dbReference type="PROSITE" id="PS51379"/>
    </source>
</evidence>
<gene>
    <name evidence="18" type="ORF">SAMN04489760_10644</name>
</gene>
<dbReference type="Gene3D" id="3.40.950.10">
    <property type="entry name" value="Fe-only Hydrogenase (Larger Subunit), Chain L, domain 3"/>
    <property type="match status" value="1"/>
</dbReference>
<comment type="similarity">
    <text evidence="3">Belongs to the complex I 75 kDa subunit family.</text>
</comment>
<dbReference type="InterPro" id="IPR013352">
    <property type="entry name" value="Fe_hydrogenase_subset"/>
</dbReference>
<keyword evidence="19" id="KW-1185">Reference proteome</keyword>
<dbReference type="InterPro" id="IPR004108">
    <property type="entry name" value="Fe_hydrogenase_lsu_C"/>
</dbReference>
<dbReference type="GO" id="GO:0051537">
    <property type="term" value="F:2 iron, 2 sulfur cluster binding"/>
    <property type="evidence" value="ECO:0007669"/>
    <property type="project" value="UniProtKB-KW"/>
</dbReference>
<keyword evidence="10" id="KW-0411">Iron-sulfur</keyword>
<dbReference type="PANTHER" id="PTHR11615">
    <property type="entry name" value="NITRATE, FORMATE, IRON DEHYDROGENASE"/>
    <property type="match status" value="1"/>
</dbReference>
<comment type="subcellular location">
    <subcellularLocation>
        <location evidence="2">Membrane</location>
    </subcellularLocation>
</comment>
<dbReference type="InterPro" id="IPR017900">
    <property type="entry name" value="4Fe4S_Fe_S_CS"/>
</dbReference>
<evidence type="ECO:0000256" key="14">
    <source>
        <dbReference type="SAM" id="MobiDB-lite"/>
    </source>
</evidence>
<name>A0A1H7WAI0_9BACT</name>
<dbReference type="PROSITE" id="PS51839">
    <property type="entry name" value="4FE4S_HC3"/>
    <property type="match status" value="1"/>
</dbReference>
<evidence type="ECO:0000256" key="1">
    <source>
        <dbReference type="ARBA" id="ARBA00001966"/>
    </source>
</evidence>
<dbReference type="InterPro" id="IPR049830">
    <property type="entry name" value="HndD"/>
</dbReference>
<dbReference type="PROSITE" id="PS51379">
    <property type="entry name" value="4FE4S_FER_2"/>
    <property type="match status" value="2"/>
</dbReference>
<evidence type="ECO:0000313" key="19">
    <source>
        <dbReference type="Proteomes" id="UP000198744"/>
    </source>
</evidence>
<accession>A0A1H7WAI0</accession>
<evidence type="ECO:0000256" key="9">
    <source>
        <dbReference type="ARBA" id="ARBA00023004"/>
    </source>
</evidence>
<dbReference type="GO" id="GO:0005506">
    <property type="term" value="F:iron ion binding"/>
    <property type="evidence" value="ECO:0007669"/>
    <property type="project" value="InterPro"/>
</dbReference>
<dbReference type="STRING" id="43775.SAMN04489760_10644"/>
<dbReference type="Pfam" id="PF12838">
    <property type="entry name" value="Fer4_7"/>
    <property type="match status" value="1"/>
</dbReference>
<comment type="cofactor">
    <cofactor evidence="13">
        <name>[2Fe-2S] cluster</name>
        <dbReference type="ChEBI" id="CHEBI:190135"/>
    </cofactor>
</comment>
<keyword evidence="12" id="KW-0472">Membrane</keyword>
<feature type="domain" description="2Fe-2S ferredoxin-type" evidence="15">
    <location>
        <begin position="5"/>
        <end position="84"/>
    </location>
</feature>
<keyword evidence="5" id="KW-0001">2Fe-2S</keyword>
<dbReference type="SMART" id="SM00929">
    <property type="entry name" value="NADH-G_4Fe-4S_3"/>
    <property type="match status" value="1"/>
</dbReference>
<comment type="cofactor">
    <cofactor evidence="1">
        <name>[4Fe-4S] cluster</name>
        <dbReference type="ChEBI" id="CHEBI:49883"/>
    </cofactor>
</comment>
<dbReference type="PROSITE" id="PS00198">
    <property type="entry name" value="4FE4S_FER_1"/>
    <property type="match status" value="1"/>
</dbReference>
<dbReference type="EMBL" id="FOBS01000006">
    <property type="protein sequence ID" value="SEM18592.1"/>
    <property type="molecule type" value="Genomic_DNA"/>
</dbReference>
<dbReference type="Pfam" id="PF02256">
    <property type="entry name" value="Fe_hyd_SSU"/>
    <property type="match status" value="1"/>
</dbReference>
<dbReference type="Gene3D" id="3.40.50.1780">
    <property type="match status" value="1"/>
</dbReference>
<keyword evidence="8" id="KW-1278">Translocase</keyword>
<dbReference type="SMART" id="SM00902">
    <property type="entry name" value="Fe_hyd_SSU"/>
    <property type="match status" value="1"/>
</dbReference>
<dbReference type="InterPro" id="IPR001041">
    <property type="entry name" value="2Fe-2S_ferredoxin-type"/>
</dbReference>
<feature type="domain" description="4Fe-4S ferredoxin-type" evidence="16">
    <location>
        <begin position="184"/>
        <end position="217"/>
    </location>
</feature>
<keyword evidence="11" id="KW-0520">NAD</keyword>
<evidence type="ECO:0000256" key="13">
    <source>
        <dbReference type="ARBA" id="ARBA00034078"/>
    </source>
</evidence>
<dbReference type="AlphaFoldDB" id="A0A1H7WAI0"/>
<dbReference type="InterPro" id="IPR003149">
    <property type="entry name" value="Fe_hydrogenase_ssu"/>
</dbReference>
<evidence type="ECO:0000256" key="2">
    <source>
        <dbReference type="ARBA" id="ARBA00004370"/>
    </source>
</evidence>
<keyword evidence="4" id="KW-0004">4Fe-4S</keyword>
<evidence type="ECO:0000313" key="18">
    <source>
        <dbReference type="EMBL" id="SEM18592.1"/>
    </source>
</evidence>
<evidence type="ECO:0000256" key="4">
    <source>
        <dbReference type="ARBA" id="ARBA00022485"/>
    </source>
</evidence>
<dbReference type="GO" id="GO:0051539">
    <property type="term" value="F:4 iron, 4 sulfur cluster binding"/>
    <property type="evidence" value="ECO:0007669"/>
    <property type="project" value="UniProtKB-KW"/>
</dbReference>
<dbReference type="NCBIfam" id="TIGR02512">
    <property type="entry name" value="FeFe_hydrog_A"/>
    <property type="match status" value="1"/>
</dbReference>
<proteinExistence type="inferred from homology"/>
<evidence type="ECO:0000256" key="3">
    <source>
        <dbReference type="ARBA" id="ARBA00005404"/>
    </source>
</evidence>
<dbReference type="InterPro" id="IPR017896">
    <property type="entry name" value="4Fe4S_Fe-S-bd"/>
</dbReference>
<dbReference type="Pfam" id="PF13510">
    <property type="entry name" value="Fer2_4"/>
    <property type="match status" value="1"/>
</dbReference>
<dbReference type="PROSITE" id="PS51085">
    <property type="entry name" value="2FE2S_FER_2"/>
    <property type="match status" value="1"/>
</dbReference>
<dbReference type="SUPFAM" id="SSF54862">
    <property type="entry name" value="4Fe-4S ferredoxins"/>
    <property type="match status" value="1"/>
</dbReference>
<feature type="domain" description="4Fe-4S His(Cys)3-ligated-type" evidence="17">
    <location>
        <begin position="84"/>
        <end position="123"/>
    </location>
</feature>
<keyword evidence="7" id="KW-0677">Repeat</keyword>
<dbReference type="InterPro" id="IPR019574">
    <property type="entry name" value="NADH_UbQ_OxRdtase_Gsu_4Fe4S-bd"/>
</dbReference>
<dbReference type="Gene3D" id="3.30.70.20">
    <property type="match status" value="1"/>
</dbReference>
<dbReference type="GO" id="GO:0008901">
    <property type="term" value="F:ferredoxin hydrogenase activity"/>
    <property type="evidence" value="ECO:0007669"/>
    <property type="project" value="InterPro"/>
</dbReference>
<dbReference type="Gene3D" id="3.10.20.740">
    <property type="match status" value="1"/>
</dbReference>
<organism evidence="18 19">
    <name type="scientific">Syntrophus gentianae</name>
    <dbReference type="NCBI Taxonomy" id="43775"/>
    <lineage>
        <taxon>Bacteria</taxon>
        <taxon>Pseudomonadati</taxon>
        <taxon>Thermodesulfobacteriota</taxon>
        <taxon>Syntrophia</taxon>
        <taxon>Syntrophales</taxon>
        <taxon>Syntrophaceae</taxon>
        <taxon>Syntrophus</taxon>
    </lineage>
</organism>
<dbReference type="SUPFAM" id="SSF54292">
    <property type="entry name" value="2Fe-2S ferredoxin-like"/>
    <property type="match status" value="1"/>
</dbReference>
<dbReference type="GO" id="GO:0016020">
    <property type="term" value="C:membrane"/>
    <property type="evidence" value="ECO:0007669"/>
    <property type="project" value="UniProtKB-SubCell"/>
</dbReference>
<feature type="domain" description="4Fe-4S ferredoxin-type" evidence="16">
    <location>
        <begin position="145"/>
        <end position="175"/>
    </location>
</feature>
<evidence type="ECO:0000259" key="15">
    <source>
        <dbReference type="PROSITE" id="PS51085"/>
    </source>
</evidence>
<dbReference type="CDD" id="cd00207">
    <property type="entry name" value="fer2"/>
    <property type="match status" value="1"/>
</dbReference>
<dbReference type="Proteomes" id="UP000198744">
    <property type="component" value="Unassembled WGS sequence"/>
</dbReference>
<keyword evidence="6" id="KW-0479">Metal-binding</keyword>
<dbReference type="InterPro" id="IPR050340">
    <property type="entry name" value="Cytosolic_Fe-S_CAF"/>
</dbReference>
<evidence type="ECO:0000256" key="11">
    <source>
        <dbReference type="ARBA" id="ARBA00023027"/>
    </source>
</evidence>
<dbReference type="Pfam" id="PF10588">
    <property type="entry name" value="NADH-G_4Fe-4S_3"/>
    <property type="match status" value="1"/>
</dbReference>
<reference evidence="18 19" key="1">
    <citation type="submission" date="2016-10" db="EMBL/GenBank/DDBJ databases">
        <authorList>
            <person name="de Groot N.N."/>
        </authorList>
    </citation>
    <scope>NUCLEOTIDE SEQUENCE [LARGE SCALE GENOMIC DNA]</scope>
    <source>
        <strain evidence="18 19">DSM 8423</strain>
    </source>
</reference>
<evidence type="ECO:0000256" key="6">
    <source>
        <dbReference type="ARBA" id="ARBA00022723"/>
    </source>
</evidence>
<sequence>MTSNGMLNVIIDNQSVQVEPGTTILQAAKKLGIKIPTLCAYQELNHFPGACRVCVTEVEGQRSLVASCVFPAANNMVVHTNTERVRMARRMVVELLLSNHPTECNHCIRNGNCELQKVAEVAGVREVRFPYPDFPKEDMIDTSSPSVVRDSRKCINCHRCVTVCEQVQTVNVLTPSWRGSDVKVSPAFDLPLLETNCIACGQCIMVCPVGALYEKDDVDKVWKALEDPTKHVVVQEAPAVRATLGEELGLPPGSLVTGKMIAALRRLGFDKVFDTNFAADLTILEEGTELLTRVKTGGKLPMITSCSPGWIKFCEHFYPDLLDHLSTCKSPQQMFGAMAKTYYAKTAGIDPKDIVVVSIMPCTAKKFECQRPEMCASGFRDVDYVLTTRELGRMIKEAGIDFVNLPDESFDAPMGEYTGAATIFGATGGVMEAALRTVYAVVTGGNLPDLNVTPVRGLDGVKEAALEVGDLGNVKVAVAHSMANARKILDKIRAGEADWAFIEFMTCPGGCIAGGGGPIPTTNEIRELRSLALYTDDCQVQEFRQSHENPSIKKAYETFLGEPNGEISHHLLHTHYTKRGIALPHKDVKLGGTEMPKHHHEAEPQKVS</sequence>